<protein>
    <submittedName>
        <fullName evidence="2">Uncharacterized protein</fullName>
    </submittedName>
</protein>
<accession>A0A8S5PY20</accession>
<organism evidence="2">
    <name type="scientific">Siphoviridae sp. ct4F219</name>
    <dbReference type="NCBI Taxonomy" id="2825329"/>
    <lineage>
        <taxon>Viruses</taxon>
        <taxon>Duplodnaviria</taxon>
        <taxon>Heunggongvirae</taxon>
        <taxon>Uroviricota</taxon>
        <taxon>Caudoviricetes</taxon>
    </lineage>
</organism>
<keyword evidence="1" id="KW-0175">Coiled coil</keyword>
<sequence>MRLCDYIKKRAEDSAKQAESLRKLQREAQLLREQVEDAETAAKILLGEEL</sequence>
<proteinExistence type="predicted"/>
<evidence type="ECO:0000256" key="1">
    <source>
        <dbReference type="SAM" id="Coils"/>
    </source>
</evidence>
<name>A0A8S5PY20_9CAUD</name>
<evidence type="ECO:0000313" key="2">
    <source>
        <dbReference type="EMBL" id="DAE11411.1"/>
    </source>
</evidence>
<feature type="coiled-coil region" evidence="1">
    <location>
        <begin position="8"/>
        <end position="48"/>
    </location>
</feature>
<reference evidence="2" key="1">
    <citation type="journal article" date="2021" name="Proc. Natl. Acad. Sci. U.S.A.">
        <title>A Catalog of Tens of Thousands of Viruses from Human Metagenomes Reveals Hidden Associations with Chronic Diseases.</title>
        <authorList>
            <person name="Tisza M.J."/>
            <person name="Buck C.B."/>
        </authorList>
    </citation>
    <scope>NUCLEOTIDE SEQUENCE</scope>
    <source>
        <strain evidence="2">Ct4F219</strain>
    </source>
</reference>
<dbReference type="EMBL" id="BK015532">
    <property type="protein sequence ID" value="DAE11411.1"/>
    <property type="molecule type" value="Genomic_DNA"/>
</dbReference>